<evidence type="ECO:0000313" key="2">
    <source>
        <dbReference type="EMBL" id="OAT55786.1"/>
    </source>
</evidence>
<name>A0A1B7K6L2_9ENTR</name>
<dbReference type="PATRIC" id="fig|1354264.4.peg.841"/>
<dbReference type="Pfam" id="PF12883">
    <property type="entry name" value="DUF3828"/>
    <property type="match status" value="2"/>
</dbReference>
<proteinExistence type="predicted"/>
<protein>
    <submittedName>
        <fullName evidence="2">YqhG family protein</fullName>
    </submittedName>
</protein>
<reference evidence="2 3" key="1">
    <citation type="submission" date="2016-04" db="EMBL/GenBank/DDBJ databases">
        <title>ATOL: Assembling a taxonomically balanced genome-scale reconstruction of the evolutionary history of the Enterobacteriaceae.</title>
        <authorList>
            <person name="Plunkett G.III."/>
            <person name="Neeno-Eckwall E.C."/>
            <person name="Glasner J.D."/>
            <person name="Perna N.T."/>
        </authorList>
    </citation>
    <scope>NUCLEOTIDE SEQUENCE [LARGE SCALE GENOMIC DNA]</scope>
    <source>
        <strain evidence="2 3">ATCC 51603</strain>
    </source>
</reference>
<dbReference type="EMBL" id="LXEU01000015">
    <property type="protein sequence ID" value="OAT55786.1"/>
    <property type="molecule type" value="Genomic_DNA"/>
</dbReference>
<gene>
    <name evidence="2" type="ORF">M989_00808</name>
</gene>
<accession>A0A1B7K6L2</accession>
<dbReference type="Proteomes" id="UP000078386">
    <property type="component" value="Unassembled WGS sequence"/>
</dbReference>
<feature type="domain" description="DUF3828" evidence="1">
    <location>
        <begin position="159"/>
        <end position="223"/>
    </location>
</feature>
<dbReference type="AlphaFoldDB" id="A0A1B7K6L2"/>
<feature type="domain" description="DUF3828" evidence="1">
    <location>
        <begin position="3"/>
        <end position="85"/>
    </location>
</feature>
<dbReference type="Gene3D" id="3.10.450.50">
    <property type="match status" value="1"/>
</dbReference>
<evidence type="ECO:0000313" key="3">
    <source>
        <dbReference type="Proteomes" id="UP000078386"/>
    </source>
</evidence>
<evidence type="ECO:0000259" key="1">
    <source>
        <dbReference type="Pfam" id="PF12883"/>
    </source>
</evidence>
<organism evidence="2 3">
    <name type="scientific">Kluyvera georgiana ATCC 51603</name>
    <dbReference type="NCBI Taxonomy" id="1354264"/>
    <lineage>
        <taxon>Bacteria</taxon>
        <taxon>Pseudomonadati</taxon>
        <taxon>Pseudomonadota</taxon>
        <taxon>Gammaproteobacteria</taxon>
        <taxon>Enterobacterales</taxon>
        <taxon>Enterobacteriaceae</taxon>
        <taxon>Kluyvera</taxon>
    </lineage>
</organism>
<keyword evidence="3" id="KW-1185">Reference proteome</keyword>
<dbReference type="InterPro" id="IPR024289">
    <property type="entry name" value="DUF3828"/>
</dbReference>
<comment type="caution">
    <text evidence="2">The sequence shown here is derived from an EMBL/GenBank/DDBJ whole genome shotgun (WGS) entry which is preliminary data.</text>
</comment>
<sequence>MGQALTLDERLTLPGDMGWLGYDPICNCQDFDNLVLENVAITRKDASHAEATVRFRPFRDRSESVTQTLSMMMENHRWVIDDIISEQDSLYQQLNASNQQTLAALSALQRPRPEDFIRTLYQHIDDNTWPWTWMVSPDYDQVINAYQHAVSRQDADRSSDGLLYHNPLCDCIATQPVRLNTLNVMESTLHRARVQVNVTIGKTAFTQEIVLQRIEDEWKIADVIRRQDGSLMAKMRAATARIEQQ</sequence>